<dbReference type="OrthoDB" id="9769567at2"/>
<name>K6X7Z1_9MICO</name>
<dbReference type="GO" id="GO:0006826">
    <property type="term" value="P:iron ion transport"/>
    <property type="evidence" value="ECO:0007669"/>
    <property type="project" value="UniProtKB-KW"/>
</dbReference>
<evidence type="ECO:0000256" key="1">
    <source>
        <dbReference type="ARBA" id="ARBA00008520"/>
    </source>
</evidence>
<dbReference type="GO" id="GO:0030288">
    <property type="term" value="C:outer membrane-bounded periplasmic space"/>
    <property type="evidence" value="ECO:0007669"/>
    <property type="project" value="TreeGrafter"/>
</dbReference>
<keyword evidence="2" id="KW-0813">Transport</keyword>
<feature type="chain" id="PRO_5038965824" evidence="5">
    <location>
        <begin position="22"/>
        <end position="354"/>
    </location>
</feature>
<keyword evidence="2" id="KW-0406">Ion transport</keyword>
<protein>
    <submittedName>
        <fullName evidence="6">Putative iron(III) ABC transporter substrate-binding protein</fullName>
    </submittedName>
</protein>
<dbReference type="Gene3D" id="3.40.190.10">
    <property type="entry name" value="Periplasmic binding protein-like II"/>
    <property type="match status" value="2"/>
</dbReference>
<comment type="caution">
    <text evidence="6">The sequence shown here is derived from an EMBL/GenBank/DDBJ whole genome shotgun (WGS) entry which is preliminary data.</text>
</comment>
<accession>K6X7Z1</accession>
<dbReference type="eggNOG" id="COG1840">
    <property type="taxonomic scope" value="Bacteria"/>
</dbReference>
<dbReference type="PANTHER" id="PTHR30006:SF15">
    <property type="entry name" value="IRON-UTILIZATION PERIPLASMIC PROTEIN"/>
    <property type="match status" value="1"/>
</dbReference>
<dbReference type="GO" id="GO:0046872">
    <property type="term" value="F:metal ion binding"/>
    <property type="evidence" value="ECO:0007669"/>
    <property type="project" value="UniProtKB-KW"/>
</dbReference>
<evidence type="ECO:0000256" key="3">
    <source>
        <dbReference type="ARBA" id="ARBA00022729"/>
    </source>
</evidence>
<feature type="binding site" evidence="4">
    <location>
        <position position="241"/>
    </location>
    <ligand>
        <name>Fe cation</name>
        <dbReference type="ChEBI" id="CHEBI:24875"/>
    </ligand>
</feature>
<dbReference type="RefSeq" id="WP_006591451.1">
    <property type="nucleotide sequence ID" value="NZ_BAHD01000014.1"/>
</dbReference>
<sequence>MHSTRAVTTIFAAALTAGVLAACGNGAGAGSAPTAEQTAAAAADNSGLVIYSGRNEKLVGPLLGKLEQAVGAPVQVRYGDTAAMAAQILEEGDNSPADLFFGQDAGALGALAKQNRLAALDAQTTGQVIDGYADENNLWVATSARARVIAYNPATAPEIANATSIDVVLEPKYKGGKIGYAPTNASWQSFVTALRVTKGEDGARDWLTKFKAQEPRAYERNGGVLEGVESGEVDLGLINHYYWYAKVAEEGDAVKSKIRFLDSEDPGALINVAGVGVVAGTDQSEAANKAVNFLLSKEAQTYFADETAEYPVIEGVTSKHDLPDLSTLKKPAIDLNDLDSLPQTLELLGQVGLT</sequence>
<evidence type="ECO:0000256" key="5">
    <source>
        <dbReference type="SAM" id="SignalP"/>
    </source>
</evidence>
<keyword evidence="4" id="KW-0479">Metal-binding</keyword>
<gene>
    <name evidence="6" type="ORF">KILIM_014_00550</name>
</gene>
<dbReference type="EMBL" id="BAHD01000014">
    <property type="protein sequence ID" value="GAB94919.1"/>
    <property type="molecule type" value="Genomic_DNA"/>
</dbReference>
<keyword evidence="3 5" id="KW-0732">Signal</keyword>
<feature type="binding site" evidence="4">
    <location>
        <position position="242"/>
    </location>
    <ligand>
        <name>Fe cation</name>
        <dbReference type="ChEBI" id="CHEBI:24875"/>
    </ligand>
</feature>
<evidence type="ECO:0000256" key="4">
    <source>
        <dbReference type="PIRSR" id="PIRSR002825-1"/>
    </source>
</evidence>
<evidence type="ECO:0000313" key="6">
    <source>
        <dbReference type="EMBL" id="GAB94919.1"/>
    </source>
</evidence>
<reference evidence="6 7" key="1">
    <citation type="submission" date="2012-08" db="EMBL/GenBank/DDBJ databases">
        <title>Whole genome shotgun sequence of Kineosphaera limosa NBRC 100340.</title>
        <authorList>
            <person name="Yoshida I."/>
            <person name="Isaki S."/>
            <person name="Hosoyama A."/>
            <person name="Tsuchikane K."/>
            <person name="Katsumata H."/>
            <person name="Ando Y."/>
            <person name="Ohji S."/>
            <person name="Hamada M."/>
            <person name="Tamura T."/>
            <person name="Yamazoe A."/>
            <person name="Yamazaki S."/>
            <person name="Fujita N."/>
        </authorList>
    </citation>
    <scope>NUCLEOTIDE SEQUENCE [LARGE SCALE GENOMIC DNA]</scope>
    <source>
        <strain evidence="6 7">NBRC 100340</strain>
    </source>
</reference>
<dbReference type="PROSITE" id="PS51257">
    <property type="entry name" value="PROKAR_LIPOPROTEIN"/>
    <property type="match status" value="1"/>
</dbReference>
<dbReference type="Proteomes" id="UP000008366">
    <property type="component" value="Unassembled WGS sequence"/>
</dbReference>
<dbReference type="Pfam" id="PF13343">
    <property type="entry name" value="SBP_bac_6"/>
    <property type="match status" value="1"/>
</dbReference>
<feature type="signal peptide" evidence="5">
    <location>
        <begin position="1"/>
        <end position="21"/>
    </location>
</feature>
<dbReference type="InterPro" id="IPR026045">
    <property type="entry name" value="Ferric-bd"/>
</dbReference>
<evidence type="ECO:0000256" key="2">
    <source>
        <dbReference type="ARBA" id="ARBA00022496"/>
    </source>
</evidence>
<dbReference type="PIRSF" id="PIRSF002825">
    <property type="entry name" value="CfbpA"/>
    <property type="match status" value="1"/>
</dbReference>
<dbReference type="SUPFAM" id="SSF53850">
    <property type="entry name" value="Periplasmic binding protein-like II"/>
    <property type="match status" value="1"/>
</dbReference>
<keyword evidence="4" id="KW-0408">Iron</keyword>
<proteinExistence type="inferred from homology"/>
<dbReference type="STRING" id="1184609.KILIM_014_00550"/>
<dbReference type="PANTHER" id="PTHR30006">
    <property type="entry name" value="THIAMINE-BINDING PERIPLASMIC PROTEIN-RELATED"/>
    <property type="match status" value="1"/>
</dbReference>
<dbReference type="AlphaFoldDB" id="K6X7Z1"/>
<evidence type="ECO:0000313" key="7">
    <source>
        <dbReference type="Proteomes" id="UP000008366"/>
    </source>
</evidence>
<organism evidence="6 7">
    <name type="scientific">Kineosphaera limosa NBRC 100340</name>
    <dbReference type="NCBI Taxonomy" id="1184609"/>
    <lineage>
        <taxon>Bacteria</taxon>
        <taxon>Bacillati</taxon>
        <taxon>Actinomycetota</taxon>
        <taxon>Actinomycetes</taxon>
        <taxon>Micrococcales</taxon>
        <taxon>Dermatophilaceae</taxon>
        <taxon>Kineosphaera</taxon>
    </lineage>
</organism>
<comment type="similarity">
    <text evidence="1">Belongs to the bacterial solute-binding protein 1 family.</text>
</comment>
<keyword evidence="2" id="KW-0410">Iron transport</keyword>
<keyword evidence="7" id="KW-1185">Reference proteome</keyword>